<dbReference type="Proteomes" id="UP000244722">
    <property type="component" value="Unassembled WGS sequence"/>
</dbReference>
<feature type="region of interest" description="Disordered" evidence="1">
    <location>
        <begin position="1"/>
        <end position="22"/>
    </location>
</feature>
<comment type="caution">
    <text evidence="2">The sequence shown here is derived from an EMBL/GenBank/DDBJ whole genome shotgun (WGS) entry which is preliminary data.</text>
</comment>
<accession>A0A2T6ZHD7</accession>
<keyword evidence="3" id="KW-1185">Reference proteome</keyword>
<evidence type="ECO:0000313" key="2">
    <source>
        <dbReference type="EMBL" id="PUU74901.1"/>
    </source>
</evidence>
<reference evidence="2 3" key="1">
    <citation type="submission" date="2017-04" db="EMBL/GenBank/DDBJ databases">
        <title>Draft genome sequence of Tuber borchii Vittad., a whitish edible truffle.</title>
        <authorList>
            <consortium name="DOE Joint Genome Institute"/>
            <person name="Murat C."/>
            <person name="Kuo A."/>
            <person name="Barry K.W."/>
            <person name="Clum A."/>
            <person name="Dockter R.B."/>
            <person name="Fauchery L."/>
            <person name="Iotti M."/>
            <person name="Kohler A."/>
            <person name="Labutti K."/>
            <person name="Lindquist E.A."/>
            <person name="Lipzen A."/>
            <person name="Ohm R.A."/>
            <person name="Wang M."/>
            <person name="Grigoriev I.V."/>
            <person name="Zambonelli A."/>
            <person name="Martin F.M."/>
        </authorList>
    </citation>
    <scope>NUCLEOTIDE SEQUENCE [LARGE SCALE GENOMIC DNA]</scope>
    <source>
        <strain evidence="2 3">Tbo3840</strain>
    </source>
</reference>
<proteinExistence type="predicted"/>
<protein>
    <submittedName>
        <fullName evidence="2">Uncharacterized protein</fullName>
    </submittedName>
</protein>
<dbReference type="EMBL" id="NESQ01000262">
    <property type="protein sequence ID" value="PUU74901.1"/>
    <property type="molecule type" value="Genomic_DNA"/>
</dbReference>
<evidence type="ECO:0000313" key="3">
    <source>
        <dbReference type="Proteomes" id="UP000244722"/>
    </source>
</evidence>
<sequence length="96" mass="10627">MMPEKCRGQGNPKDLTRQYDRRSLHVRYPGRTRPPPAAHYDRSFAEAANSLPTGWAITSNIVPRRATRIFATLAGSSPPGVGDMISSLILYIVTML</sequence>
<organism evidence="2 3">
    <name type="scientific">Tuber borchii</name>
    <name type="common">White truffle</name>
    <dbReference type="NCBI Taxonomy" id="42251"/>
    <lineage>
        <taxon>Eukaryota</taxon>
        <taxon>Fungi</taxon>
        <taxon>Dikarya</taxon>
        <taxon>Ascomycota</taxon>
        <taxon>Pezizomycotina</taxon>
        <taxon>Pezizomycetes</taxon>
        <taxon>Pezizales</taxon>
        <taxon>Tuberaceae</taxon>
        <taxon>Tuber</taxon>
    </lineage>
</organism>
<name>A0A2T6ZHD7_TUBBO</name>
<dbReference type="AlphaFoldDB" id="A0A2T6ZHD7"/>
<gene>
    <name evidence="2" type="ORF">B9Z19DRAFT_1091516</name>
</gene>
<evidence type="ECO:0000256" key="1">
    <source>
        <dbReference type="SAM" id="MobiDB-lite"/>
    </source>
</evidence>